<evidence type="ECO:0000313" key="2">
    <source>
        <dbReference type="EMBL" id="SFE07730.1"/>
    </source>
</evidence>
<name>A0A1I1XQ97_9BACI</name>
<sequence length="124" mass="13645">MPKRMLSTVVCVGLLFLGCMLMFGNANNLESQTKTEHSAHHKLSQYSSKADEKKQQKAKKPFVTPEYPVQKFICISPGETAPPEAANAYITEKDGPQPKAKPLPNADPDKAIVIMQLPNHPSTK</sequence>
<gene>
    <name evidence="2" type="ORF">SAMN05216238_10810</name>
</gene>
<evidence type="ECO:0000313" key="3">
    <source>
        <dbReference type="Proteomes" id="UP000199474"/>
    </source>
</evidence>
<dbReference type="RefSeq" id="WP_143069979.1">
    <property type="nucleotide sequence ID" value="NZ_FOMR01000008.1"/>
</dbReference>
<feature type="region of interest" description="Disordered" evidence="1">
    <location>
        <begin position="84"/>
        <end position="109"/>
    </location>
</feature>
<organism evidence="2 3">
    <name type="scientific">Lentibacillus persicus</name>
    <dbReference type="NCBI Taxonomy" id="640948"/>
    <lineage>
        <taxon>Bacteria</taxon>
        <taxon>Bacillati</taxon>
        <taxon>Bacillota</taxon>
        <taxon>Bacilli</taxon>
        <taxon>Bacillales</taxon>
        <taxon>Bacillaceae</taxon>
        <taxon>Lentibacillus</taxon>
    </lineage>
</organism>
<keyword evidence="3" id="KW-1185">Reference proteome</keyword>
<reference evidence="3" key="1">
    <citation type="submission" date="2016-10" db="EMBL/GenBank/DDBJ databases">
        <authorList>
            <person name="Varghese N."/>
            <person name="Submissions S."/>
        </authorList>
    </citation>
    <scope>NUCLEOTIDE SEQUENCE [LARGE SCALE GENOMIC DNA]</scope>
    <source>
        <strain evidence="3">DSM 22530</strain>
    </source>
</reference>
<evidence type="ECO:0000256" key="1">
    <source>
        <dbReference type="SAM" id="MobiDB-lite"/>
    </source>
</evidence>
<dbReference type="EMBL" id="FOMR01000008">
    <property type="protein sequence ID" value="SFE07730.1"/>
    <property type="molecule type" value="Genomic_DNA"/>
</dbReference>
<proteinExistence type="predicted"/>
<dbReference type="AlphaFoldDB" id="A0A1I1XQ97"/>
<accession>A0A1I1XQ97</accession>
<dbReference type="PROSITE" id="PS51257">
    <property type="entry name" value="PROKAR_LIPOPROTEIN"/>
    <property type="match status" value="1"/>
</dbReference>
<dbReference type="STRING" id="640948.SAMN05216238_10810"/>
<dbReference type="Proteomes" id="UP000199474">
    <property type="component" value="Unassembled WGS sequence"/>
</dbReference>
<protein>
    <submittedName>
        <fullName evidence="2">Uncharacterized protein</fullName>
    </submittedName>
</protein>
<feature type="region of interest" description="Disordered" evidence="1">
    <location>
        <begin position="34"/>
        <end position="62"/>
    </location>
</feature>